<keyword evidence="2" id="KW-0233">DNA recombination</keyword>
<dbReference type="AlphaFoldDB" id="K1ULW3"/>
<name>K1ULW3_9ZZZZ</name>
<evidence type="ECO:0000259" key="5">
    <source>
        <dbReference type="Pfam" id="PF13408"/>
    </source>
</evidence>
<dbReference type="GO" id="GO:0000150">
    <property type="term" value="F:DNA strand exchange activity"/>
    <property type="evidence" value="ECO:0007669"/>
    <property type="project" value="InterPro"/>
</dbReference>
<dbReference type="PANTHER" id="PTHR30461:SF2">
    <property type="entry name" value="SERINE RECOMBINASE PINE-RELATED"/>
    <property type="match status" value="1"/>
</dbReference>
<proteinExistence type="predicted"/>
<dbReference type="InterPro" id="IPR025827">
    <property type="entry name" value="Zn_ribbon_recom_dom"/>
</dbReference>
<evidence type="ECO:0000256" key="3">
    <source>
        <dbReference type="SAM" id="Coils"/>
    </source>
</evidence>
<feature type="domain" description="Recombinase zinc beta ribbon" evidence="5">
    <location>
        <begin position="80"/>
        <end position="138"/>
    </location>
</feature>
<reference evidence="6" key="1">
    <citation type="journal article" date="2013" name="Environ. Microbiol.">
        <title>Microbiota from the distal guts of lean and obese adolescents exhibit partial functional redundancy besides clear differences in community structure.</title>
        <authorList>
            <person name="Ferrer M."/>
            <person name="Ruiz A."/>
            <person name="Lanza F."/>
            <person name="Haange S.B."/>
            <person name="Oberbach A."/>
            <person name="Till H."/>
            <person name="Bargiela R."/>
            <person name="Campoy C."/>
            <person name="Segura M.T."/>
            <person name="Richter M."/>
            <person name="von Bergen M."/>
            <person name="Seifert J."/>
            <person name="Suarez A."/>
        </authorList>
    </citation>
    <scope>NUCLEOTIDE SEQUENCE</scope>
</reference>
<comment type="caution">
    <text evidence="6">The sequence shown here is derived from an EMBL/GenBank/DDBJ whole genome shotgun (WGS) entry which is preliminary data.</text>
</comment>
<sequence length="253" mass="29383">MDIQSVQRILTNEVYIGVLAQGKRGTPNYKVRVVKSKDESEWVKVENAHEALVSYEDFMAVKVMMQRDMRCSPDQDEAHLFSGFLFCGDCQQPMIRKTVPSKTKKYIYYVCSTNKHSRTCSPHSIAAKEVEEKVFRAIHDQIELVINLEHALAMIERLPSQNRKAFNYEAQIAKIEEEIERYQKLKLGLYENFIGGVIDKSEYFEFRNSYTKIIEDKQDALLRVKKEMKQTVTTGTTERNWVTLLSSMKTSKS</sequence>
<dbReference type="PANTHER" id="PTHR30461">
    <property type="entry name" value="DNA-INVERTASE FROM LAMBDOID PROPHAGE"/>
    <property type="match status" value="1"/>
</dbReference>
<evidence type="ECO:0000256" key="2">
    <source>
        <dbReference type="ARBA" id="ARBA00023172"/>
    </source>
</evidence>
<keyword evidence="3" id="KW-0175">Coiled coil</keyword>
<dbReference type="InterPro" id="IPR038109">
    <property type="entry name" value="DNA_bind_recomb_sf"/>
</dbReference>
<dbReference type="EMBL" id="AJWY01004386">
    <property type="protein sequence ID" value="EKC72521.1"/>
    <property type="molecule type" value="Genomic_DNA"/>
</dbReference>
<dbReference type="Gene3D" id="3.90.1750.20">
    <property type="entry name" value="Putative Large Serine Recombinase, Chain B, Domain 2"/>
    <property type="match status" value="1"/>
</dbReference>
<accession>K1ULW3</accession>
<protein>
    <submittedName>
        <fullName evidence="6">TnpX site-specific recombinase</fullName>
    </submittedName>
</protein>
<dbReference type="GO" id="GO:0003677">
    <property type="term" value="F:DNA binding"/>
    <property type="evidence" value="ECO:0007669"/>
    <property type="project" value="UniProtKB-KW"/>
</dbReference>
<keyword evidence="1" id="KW-0238">DNA-binding</keyword>
<evidence type="ECO:0000256" key="1">
    <source>
        <dbReference type="ARBA" id="ARBA00023125"/>
    </source>
</evidence>
<feature type="domain" description="Recombinase" evidence="4">
    <location>
        <begin position="4"/>
        <end position="66"/>
    </location>
</feature>
<evidence type="ECO:0000259" key="4">
    <source>
        <dbReference type="Pfam" id="PF07508"/>
    </source>
</evidence>
<evidence type="ECO:0000313" key="6">
    <source>
        <dbReference type="EMBL" id="EKC72521.1"/>
    </source>
</evidence>
<organism evidence="6">
    <name type="scientific">human gut metagenome</name>
    <dbReference type="NCBI Taxonomy" id="408170"/>
    <lineage>
        <taxon>unclassified sequences</taxon>
        <taxon>metagenomes</taxon>
        <taxon>organismal metagenomes</taxon>
    </lineage>
</organism>
<dbReference type="Pfam" id="PF13408">
    <property type="entry name" value="Zn_ribbon_recom"/>
    <property type="match status" value="1"/>
</dbReference>
<dbReference type="InterPro" id="IPR011109">
    <property type="entry name" value="DNA_bind_recombinase_dom"/>
</dbReference>
<dbReference type="InterPro" id="IPR050639">
    <property type="entry name" value="SSR_resolvase"/>
</dbReference>
<gene>
    <name evidence="6" type="ORF">LEA_06697</name>
</gene>
<dbReference type="Pfam" id="PF07508">
    <property type="entry name" value="Recombinase"/>
    <property type="match status" value="1"/>
</dbReference>
<feature type="coiled-coil region" evidence="3">
    <location>
        <begin position="165"/>
        <end position="192"/>
    </location>
</feature>